<dbReference type="InterPro" id="IPR001969">
    <property type="entry name" value="Aspartic_peptidase_AS"/>
</dbReference>
<evidence type="ECO:0000256" key="6">
    <source>
        <dbReference type="ARBA" id="ARBA00022801"/>
    </source>
</evidence>
<evidence type="ECO:0000256" key="3">
    <source>
        <dbReference type="ARBA" id="ARBA00022475"/>
    </source>
</evidence>
<keyword evidence="3" id="KW-1003">Cell membrane</keyword>
<dbReference type="PRINTS" id="PR00792">
    <property type="entry name" value="PEPSIN"/>
</dbReference>
<feature type="active site" evidence="10">
    <location>
        <position position="399"/>
    </location>
</feature>
<reference evidence="15 16" key="1">
    <citation type="submission" date="2024-01" db="EMBL/GenBank/DDBJ databases">
        <title>Comparative genomics of Cryptococcus and Kwoniella reveals pathogenesis evolution and contrasting modes of karyotype evolution via chromosome fusion or intercentromeric recombination.</title>
        <authorList>
            <person name="Coelho M.A."/>
            <person name="David-Palma M."/>
            <person name="Shea T."/>
            <person name="Bowers K."/>
            <person name="McGinley-Smith S."/>
            <person name="Mohammad A.W."/>
            <person name="Gnirke A."/>
            <person name="Yurkov A.M."/>
            <person name="Nowrousian M."/>
            <person name="Sun S."/>
            <person name="Cuomo C.A."/>
            <person name="Heitman J."/>
        </authorList>
    </citation>
    <scope>NUCLEOTIDE SEQUENCE [LARGE SCALE GENOMIC DNA]</scope>
    <source>
        <strain evidence="15 16">PYCC6329</strain>
    </source>
</reference>
<dbReference type="FunFam" id="2.40.70.10:FF:000060">
    <property type="entry name" value="Aspartic-type endopeptidase ctsD"/>
    <property type="match status" value="1"/>
</dbReference>
<evidence type="ECO:0000256" key="13">
    <source>
        <dbReference type="SAM" id="SignalP"/>
    </source>
</evidence>
<dbReference type="KEGG" id="ker:91106198"/>
<keyword evidence="7" id="KW-0472">Membrane</keyword>
<dbReference type="RefSeq" id="XP_066087241.1">
    <property type="nucleotide sequence ID" value="XM_066231144.1"/>
</dbReference>
<dbReference type="PANTHER" id="PTHR47966">
    <property type="entry name" value="BETA-SITE APP-CLEAVING ENZYME, ISOFORM A-RELATED"/>
    <property type="match status" value="1"/>
</dbReference>
<dbReference type="GO" id="GO:0004190">
    <property type="term" value="F:aspartic-type endopeptidase activity"/>
    <property type="evidence" value="ECO:0007669"/>
    <property type="project" value="UniProtKB-KW"/>
</dbReference>
<evidence type="ECO:0000256" key="11">
    <source>
        <dbReference type="PIRSR" id="PIRSR601461-2"/>
    </source>
</evidence>
<proteinExistence type="inferred from homology"/>
<dbReference type="Pfam" id="PF00026">
    <property type="entry name" value="Asp"/>
    <property type="match status" value="1"/>
</dbReference>
<name>A0AAX4KSS9_9TREE</name>
<evidence type="ECO:0000256" key="5">
    <source>
        <dbReference type="ARBA" id="ARBA00022750"/>
    </source>
</evidence>
<evidence type="ECO:0000313" key="15">
    <source>
        <dbReference type="EMBL" id="WWD09274.1"/>
    </source>
</evidence>
<evidence type="ECO:0000256" key="7">
    <source>
        <dbReference type="ARBA" id="ARBA00023136"/>
    </source>
</evidence>
<feature type="signal peptide" evidence="13">
    <location>
        <begin position="1"/>
        <end position="19"/>
    </location>
</feature>
<accession>A0AAX4KSS9</accession>
<feature type="chain" id="PRO_5043646283" description="Peptidase A1 domain-containing protein" evidence="13">
    <location>
        <begin position="20"/>
        <end position="589"/>
    </location>
</feature>
<keyword evidence="5 12" id="KW-0064">Aspartyl protease</keyword>
<evidence type="ECO:0000256" key="9">
    <source>
        <dbReference type="ARBA" id="ARBA00023288"/>
    </source>
</evidence>
<dbReference type="FunFam" id="2.40.70.10:FF:000008">
    <property type="entry name" value="Cathepsin D"/>
    <property type="match status" value="1"/>
</dbReference>
<sequence>MLTQHFLVLFVLLPLLVISAPLQPEPLHTLALKKIPIARDGEHPVAAFERHQKAAIKRMYRYKRLVPPSEEEFLQRNLERRRAIESNPKLDKRMYIPDNPLPSLPQREKRIWWPPTDTSAIPTPTGAIPHVAAELNRTGGGAAAATGTVKASGSNANGFSEAAIQALQDVSLKNSDSELIQGGLDYIIEANDIGYLSEIQIGTPAQTFLMIMDTGSADTWVPSTSCGVANCGDHTALGTDNSDTFQASQTQFQVTYGSGSVVGVLAADTMSIAGMTMVNHVMGVTLQESVQFSASNVPFDGLVGLALGKLSNQGVQTPLESLASTGLIKNPILGIALGRLTDGENNGELVFGQANNAKLDATTTQTLQVTSQEGFWQVDMAAVTIDGTDAVTGRQAILDTGTSLMIAPPADAAAFHAQINGAADVGGGMFSIPCTIDQEITMTFGNVAFQIDVRDLLFQPLSDDLTGDCLSSLSAGTIKDDVTWLLGDSFLKNVYMTTNSEDLTVQLSARTDSPGSSSFAAAAADAAAEAGGGSNAAKEVANNAMNVQSNSTNSNSTSTSSGEASSTASNTAAVSLISAIAALLAGKNL</sequence>
<keyword evidence="9" id="KW-0449">Lipoprotein</keyword>
<dbReference type="InterPro" id="IPR034164">
    <property type="entry name" value="Pepsin-like_dom"/>
</dbReference>
<dbReference type="GeneID" id="91106198"/>
<comment type="similarity">
    <text evidence="2 12">Belongs to the peptidase A1 family.</text>
</comment>
<keyword evidence="13" id="KW-0732">Signal</keyword>
<dbReference type="Proteomes" id="UP001358614">
    <property type="component" value="Chromosome 2"/>
</dbReference>
<protein>
    <recommendedName>
        <fullName evidence="14">Peptidase A1 domain-containing protein</fullName>
    </recommendedName>
</protein>
<keyword evidence="8" id="KW-0325">Glycoprotein</keyword>
<dbReference type="SUPFAM" id="SSF50630">
    <property type="entry name" value="Acid proteases"/>
    <property type="match status" value="1"/>
</dbReference>
<evidence type="ECO:0000256" key="1">
    <source>
        <dbReference type="ARBA" id="ARBA00004236"/>
    </source>
</evidence>
<keyword evidence="16" id="KW-1185">Reference proteome</keyword>
<evidence type="ECO:0000256" key="10">
    <source>
        <dbReference type="PIRSR" id="PIRSR601461-1"/>
    </source>
</evidence>
<dbReference type="PROSITE" id="PS00141">
    <property type="entry name" value="ASP_PROTEASE"/>
    <property type="match status" value="1"/>
</dbReference>
<dbReference type="GO" id="GO:0006508">
    <property type="term" value="P:proteolysis"/>
    <property type="evidence" value="ECO:0007669"/>
    <property type="project" value="UniProtKB-KW"/>
</dbReference>
<evidence type="ECO:0000313" key="16">
    <source>
        <dbReference type="Proteomes" id="UP001358614"/>
    </source>
</evidence>
<keyword evidence="6 12" id="KW-0378">Hydrolase</keyword>
<evidence type="ECO:0000256" key="2">
    <source>
        <dbReference type="ARBA" id="ARBA00007447"/>
    </source>
</evidence>
<dbReference type="EMBL" id="CP144090">
    <property type="protein sequence ID" value="WWD09274.1"/>
    <property type="molecule type" value="Genomic_DNA"/>
</dbReference>
<evidence type="ECO:0000256" key="8">
    <source>
        <dbReference type="ARBA" id="ARBA00023180"/>
    </source>
</evidence>
<keyword evidence="11" id="KW-1015">Disulfide bond</keyword>
<organism evidence="15 16">
    <name type="scientific">Kwoniella europaea PYCC6329</name>
    <dbReference type="NCBI Taxonomy" id="1423913"/>
    <lineage>
        <taxon>Eukaryota</taxon>
        <taxon>Fungi</taxon>
        <taxon>Dikarya</taxon>
        <taxon>Basidiomycota</taxon>
        <taxon>Agaricomycotina</taxon>
        <taxon>Tremellomycetes</taxon>
        <taxon>Tremellales</taxon>
        <taxon>Cryptococcaceae</taxon>
        <taxon>Kwoniella</taxon>
    </lineage>
</organism>
<dbReference type="CDD" id="cd05471">
    <property type="entry name" value="pepsin_like"/>
    <property type="match status" value="1"/>
</dbReference>
<dbReference type="PANTHER" id="PTHR47966:SF75">
    <property type="entry name" value="ENDOPEPTIDASE (CTSD), PUTATIVE (AFU_ORTHOLOGUE AFUA_4G07040)-RELATED"/>
    <property type="match status" value="1"/>
</dbReference>
<dbReference type="AlphaFoldDB" id="A0AAX4KSS9"/>
<dbReference type="InterPro" id="IPR033121">
    <property type="entry name" value="PEPTIDASE_A1"/>
</dbReference>
<dbReference type="PROSITE" id="PS51767">
    <property type="entry name" value="PEPTIDASE_A1"/>
    <property type="match status" value="1"/>
</dbReference>
<gene>
    <name evidence="15" type="ORF">V865_007397</name>
</gene>
<evidence type="ECO:0000259" key="14">
    <source>
        <dbReference type="PROSITE" id="PS51767"/>
    </source>
</evidence>
<feature type="disulfide bond" evidence="11">
    <location>
        <begin position="226"/>
        <end position="231"/>
    </location>
</feature>
<evidence type="ECO:0000256" key="4">
    <source>
        <dbReference type="ARBA" id="ARBA00022670"/>
    </source>
</evidence>
<dbReference type="Gene3D" id="2.40.70.10">
    <property type="entry name" value="Acid Proteases"/>
    <property type="match status" value="2"/>
</dbReference>
<dbReference type="InterPro" id="IPR021109">
    <property type="entry name" value="Peptidase_aspartic_dom_sf"/>
</dbReference>
<dbReference type="InterPro" id="IPR001461">
    <property type="entry name" value="Aspartic_peptidase_A1"/>
</dbReference>
<comment type="subcellular location">
    <subcellularLocation>
        <location evidence="1">Cell membrane</location>
    </subcellularLocation>
</comment>
<keyword evidence="4 12" id="KW-0645">Protease</keyword>
<dbReference type="GO" id="GO:0005886">
    <property type="term" value="C:plasma membrane"/>
    <property type="evidence" value="ECO:0007669"/>
    <property type="project" value="UniProtKB-SubCell"/>
</dbReference>
<evidence type="ECO:0000256" key="12">
    <source>
        <dbReference type="RuleBase" id="RU000454"/>
    </source>
</evidence>
<feature type="active site" evidence="10">
    <location>
        <position position="213"/>
    </location>
</feature>
<feature type="domain" description="Peptidase A1" evidence="14">
    <location>
        <begin position="195"/>
        <end position="508"/>
    </location>
</feature>